<name>A0ABD3FRY2_9STRA</name>
<comment type="caution">
    <text evidence="1">The sequence shown here is derived from an EMBL/GenBank/DDBJ whole genome shotgun (WGS) entry which is preliminary data.</text>
</comment>
<gene>
    <name evidence="1" type="ORF">V7S43_005071</name>
</gene>
<dbReference type="AlphaFoldDB" id="A0ABD3FRY2"/>
<evidence type="ECO:0000313" key="2">
    <source>
        <dbReference type="Proteomes" id="UP001632037"/>
    </source>
</evidence>
<keyword evidence="2" id="KW-1185">Reference proteome</keyword>
<sequence>MASELLKKAARVDTDPMQKRLVKDYTNLCSQVMTNKAAMKDSLTYVKGLNACEDVEIAANATQMKELAIRIDSGKRRREAALAAMIAQEWKGQKCELKYLVRQVEPTESLQALHEKFTETLNSLSQNGAEVVALRAKVKSCLQNAQSVGDTVFQELEIASNGLTMALSERSTLENLRRQLCMELARSSDAIFQLAMQLIEEAPLWLH</sequence>
<dbReference type="Proteomes" id="UP001632037">
    <property type="component" value="Unassembled WGS sequence"/>
</dbReference>
<proteinExistence type="predicted"/>
<dbReference type="EMBL" id="JBIMZQ010000008">
    <property type="protein sequence ID" value="KAL3669690.1"/>
    <property type="molecule type" value="Genomic_DNA"/>
</dbReference>
<protein>
    <submittedName>
        <fullName evidence="1">Uncharacterized protein</fullName>
    </submittedName>
</protein>
<organism evidence="1 2">
    <name type="scientific">Phytophthora oleae</name>
    <dbReference type="NCBI Taxonomy" id="2107226"/>
    <lineage>
        <taxon>Eukaryota</taxon>
        <taxon>Sar</taxon>
        <taxon>Stramenopiles</taxon>
        <taxon>Oomycota</taxon>
        <taxon>Peronosporomycetes</taxon>
        <taxon>Peronosporales</taxon>
        <taxon>Peronosporaceae</taxon>
        <taxon>Phytophthora</taxon>
    </lineage>
</organism>
<accession>A0ABD3FRY2</accession>
<evidence type="ECO:0000313" key="1">
    <source>
        <dbReference type="EMBL" id="KAL3669690.1"/>
    </source>
</evidence>
<reference evidence="1 2" key="1">
    <citation type="submission" date="2024-09" db="EMBL/GenBank/DDBJ databases">
        <title>Genome sequencing and assembly of Phytophthora oleae, isolate VK10A, causative agent of rot of olive drupes.</title>
        <authorList>
            <person name="Conti Taguali S."/>
            <person name="Riolo M."/>
            <person name="La Spada F."/>
            <person name="Cacciola S.O."/>
            <person name="Dionisio G."/>
        </authorList>
    </citation>
    <scope>NUCLEOTIDE SEQUENCE [LARGE SCALE GENOMIC DNA]</scope>
    <source>
        <strain evidence="1 2">VK10A</strain>
    </source>
</reference>